<sequence>MKRTVKMLKIAMFLIILSVFTLLIGCAKEKVQTKTSCEQIPGSDYKISSLIKCFKARGESGLKSGYEMTIDSAKWYIGTAANYTYGDASRETEQTFTDSCFVNIPLVNGKIPENDVYVKYEEVINNLRIIYYNKNEENKQLLSVSVKIHSIQAESLIFKVTGVFAYGGPIQVLCVFNEIDSWSYWKQYGNGGICGGINWGTHPESDAAEETQKRIMACKGVPQGNYYYEELPYPESPKYITNPLLYPIFNGEPNNYRYSHLYWNSNQYPNPDGCIPPGDLNFYLTKTKELIYNDTEHGGIRPVGSSLISIDMYGNQDNEDDYTIYEHNAIVDYGILRLSPDPKQPL</sequence>
<protein>
    <submittedName>
        <fullName evidence="1">Uncharacterized protein</fullName>
    </submittedName>
</protein>
<comment type="caution">
    <text evidence="1">The sequence shown here is derived from an EMBL/GenBank/DDBJ whole genome shotgun (WGS) entry which is preliminary data.</text>
</comment>
<dbReference type="AlphaFoldDB" id="A0A644UAR9"/>
<dbReference type="PROSITE" id="PS51257">
    <property type="entry name" value="PROKAR_LIPOPROTEIN"/>
    <property type="match status" value="1"/>
</dbReference>
<reference evidence="1" key="1">
    <citation type="submission" date="2019-08" db="EMBL/GenBank/DDBJ databases">
        <authorList>
            <person name="Kucharzyk K."/>
            <person name="Murdoch R.W."/>
            <person name="Higgins S."/>
            <person name="Loffler F."/>
        </authorList>
    </citation>
    <scope>NUCLEOTIDE SEQUENCE</scope>
</reference>
<organism evidence="1">
    <name type="scientific">bioreactor metagenome</name>
    <dbReference type="NCBI Taxonomy" id="1076179"/>
    <lineage>
        <taxon>unclassified sequences</taxon>
        <taxon>metagenomes</taxon>
        <taxon>ecological metagenomes</taxon>
    </lineage>
</organism>
<accession>A0A644UAR9</accession>
<dbReference type="EMBL" id="VSSQ01000094">
    <property type="protein sequence ID" value="MPL76067.1"/>
    <property type="molecule type" value="Genomic_DNA"/>
</dbReference>
<evidence type="ECO:0000313" key="1">
    <source>
        <dbReference type="EMBL" id="MPL76067.1"/>
    </source>
</evidence>
<proteinExistence type="predicted"/>
<gene>
    <name evidence="1" type="ORF">SDC9_21912</name>
</gene>
<name>A0A644UAR9_9ZZZZ</name>